<dbReference type="OrthoDB" id="276151at2759"/>
<keyword evidence="2" id="KW-0808">Transferase</keyword>
<keyword evidence="3" id="KW-0949">S-adenosyl-L-methionine</keyword>
<dbReference type="EMBL" id="KN837115">
    <property type="protein sequence ID" value="KIJ44707.1"/>
    <property type="molecule type" value="Genomic_DNA"/>
</dbReference>
<organism evidence="5 6">
    <name type="scientific">Sphaerobolus stellatus (strain SS14)</name>
    <dbReference type="NCBI Taxonomy" id="990650"/>
    <lineage>
        <taxon>Eukaryota</taxon>
        <taxon>Fungi</taxon>
        <taxon>Dikarya</taxon>
        <taxon>Basidiomycota</taxon>
        <taxon>Agaricomycotina</taxon>
        <taxon>Agaricomycetes</taxon>
        <taxon>Phallomycetidae</taxon>
        <taxon>Geastrales</taxon>
        <taxon>Sphaerobolaceae</taxon>
        <taxon>Sphaerobolus</taxon>
    </lineage>
</organism>
<evidence type="ECO:0000256" key="3">
    <source>
        <dbReference type="ARBA" id="ARBA00022691"/>
    </source>
</evidence>
<evidence type="ECO:0000313" key="5">
    <source>
        <dbReference type="EMBL" id="KIJ44707.1"/>
    </source>
</evidence>
<name>A0A0C9VQT9_SPHS4</name>
<dbReference type="CDD" id="cd02440">
    <property type="entry name" value="AdoMet_MTases"/>
    <property type="match status" value="1"/>
</dbReference>
<reference evidence="5 6" key="1">
    <citation type="submission" date="2014-06" db="EMBL/GenBank/DDBJ databases">
        <title>Evolutionary Origins and Diversification of the Mycorrhizal Mutualists.</title>
        <authorList>
            <consortium name="DOE Joint Genome Institute"/>
            <consortium name="Mycorrhizal Genomics Consortium"/>
            <person name="Kohler A."/>
            <person name="Kuo A."/>
            <person name="Nagy L.G."/>
            <person name="Floudas D."/>
            <person name="Copeland A."/>
            <person name="Barry K.W."/>
            <person name="Cichocki N."/>
            <person name="Veneault-Fourrey C."/>
            <person name="LaButti K."/>
            <person name="Lindquist E.A."/>
            <person name="Lipzen A."/>
            <person name="Lundell T."/>
            <person name="Morin E."/>
            <person name="Murat C."/>
            <person name="Riley R."/>
            <person name="Ohm R."/>
            <person name="Sun H."/>
            <person name="Tunlid A."/>
            <person name="Henrissat B."/>
            <person name="Grigoriev I.V."/>
            <person name="Hibbett D.S."/>
            <person name="Martin F."/>
        </authorList>
    </citation>
    <scope>NUCLEOTIDE SEQUENCE [LARGE SCALE GENOMIC DNA]</scope>
    <source>
        <strain evidence="5 6">SS14</strain>
    </source>
</reference>
<feature type="domain" description="Methyltransferase" evidence="4">
    <location>
        <begin position="30"/>
        <end position="92"/>
    </location>
</feature>
<dbReference type="PROSITE" id="PS51585">
    <property type="entry name" value="SAM_MT_TPMT"/>
    <property type="match status" value="1"/>
</dbReference>
<protein>
    <recommendedName>
        <fullName evidence="4">Methyltransferase domain-containing protein</fullName>
    </recommendedName>
</protein>
<proteinExistence type="predicted"/>
<evidence type="ECO:0000313" key="6">
    <source>
        <dbReference type="Proteomes" id="UP000054279"/>
    </source>
</evidence>
<dbReference type="GO" id="GO:0032259">
    <property type="term" value="P:methylation"/>
    <property type="evidence" value="ECO:0007669"/>
    <property type="project" value="UniProtKB-KW"/>
</dbReference>
<dbReference type="Proteomes" id="UP000054279">
    <property type="component" value="Unassembled WGS sequence"/>
</dbReference>
<dbReference type="SUPFAM" id="SSF53335">
    <property type="entry name" value="S-adenosyl-L-methionine-dependent methyltransferases"/>
    <property type="match status" value="1"/>
</dbReference>
<sequence length="110" mass="11769">MGRRSDTATARGPLRVGEVDFPRVGKPLVPGCGKGYDAIFIASFLGIQTTGFDISPTAIGLANKTLHSNPSPPSNVKFKLRDFLQIKATYDLLYDYLPQGTSTFSASCVG</sequence>
<gene>
    <name evidence="5" type="ORF">M422DRAFT_30196</name>
</gene>
<dbReference type="InterPro" id="IPR008854">
    <property type="entry name" value="TPMT"/>
</dbReference>
<evidence type="ECO:0000259" key="4">
    <source>
        <dbReference type="Pfam" id="PF13847"/>
    </source>
</evidence>
<evidence type="ECO:0000256" key="2">
    <source>
        <dbReference type="ARBA" id="ARBA00022679"/>
    </source>
</evidence>
<dbReference type="HOGENOM" id="CLU_2172695_0_0_1"/>
<dbReference type="Gene3D" id="3.40.50.150">
    <property type="entry name" value="Vaccinia Virus protein VP39"/>
    <property type="match status" value="1"/>
</dbReference>
<keyword evidence="1" id="KW-0489">Methyltransferase</keyword>
<accession>A0A0C9VQT9</accession>
<dbReference type="InterPro" id="IPR025714">
    <property type="entry name" value="Methyltranfer_dom"/>
</dbReference>
<evidence type="ECO:0000256" key="1">
    <source>
        <dbReference type="ARBA" id="ARBA00022603"/>
    </source>
</evidence>
<dbReference type="GO" id="GO:0008757">
    <property type="term" value="F:S-adenosylmethionine-dependent methyltransferase activity"/>
    <property type="evidence" value="ECO:0007669"/>
    <property type="project" value="InterPro"/>
</dbReference>
<dbReference type="Pfam" id="PF13847">
    <property type="entry name" value="Methyltransf_31"/>
    <property type="match status" value="1"/>
</dbReference>
<dbReference type="AlphaFoldDB" id="A0A0C9VQT9"/>
<dbReference type="InterPro" id="IPR029063">
    <property type="entry name" value="SAM-dependent_MTases_sf"/>
</dbReference>
<keyword evidence="6" id="KW-1185">Reference proteome</keyword>